<name>A0A1M5LU06_9BACT</name>
<dbReference type="AlphaFoldDB" id="A0A1M5LU06"/>
<keyword evidence="3" id="KW-1185">Reference proteome</keyword>
<dbReference type="STRING" id="1194090.SAMN05443144_14511"/>
<evidence type="ECO:0000313" key="2">
    <source>
        <dbReference type="EMBL" id="SHG68537.1"/>
    </source>
</evidence>
<evidence type="ECO:0000313" key="3">
    <source>
        <dbReference type="Proteomes" id="UP000184041"/>
    </source>
</evidence>
<keyword evidence="1" id="KW-1133">Transmembrane helix</keyword>
<feature type="transmembrane region" description="Helical" evidence="1">
    <location>
        <begin position="148"/>
        <end position="169"/>
    </location>
</feature>
<keyword evidence="2" id="KW-0808">Transferase</keyword>
<accession>A0A1M5LU06</accession>
<sequence length="263" mass="31007">MAFDEMNLFEPLRRNTFDRFFDKSNGVSSEEIIDLIDKKKIYGTFWKEFRQSGIKLDELKEVLDQDTSELHSSNVIKSILGLLRKKNNAKIPGIKYPVHFRRLDYLFEHWPDAKVIFLTRNPKAIVASKLNDKATQERKGKSFLHKFLVHYFTVLYFSIEYIFSIRTYFRYASNLKLMTYDQLVLNTDETIKGLCRWCNLEFEDTMLEVTGKSSSHNSISKKGLHTQSIDKYKSVLNSFDSFLISLLTYRYYTKIKNELGSNF</sequence>
<dbReference type="GO" id="GO:0016740">
    <property type="term" value="F:transferase activity"/>
    <property type="evidence" value="ECO:0007669"/>
    <property type="project" value="UniProtKB-KW"/>
</dbReference>
<keyword evidence="1" id="KW-0812">Transmembrane</keyword>
<gene>
    <name evidence="2" type="ORF">SAMN05443144_14511</name>
</gene>
<reference evidence="2 3" key="1">
    <citation type="submission" date="2016-11" db="EMBL/GenBank/DDBJ databases">
        <authorList>
            <person name="Jaros S."/>
            <person name="Januszkiewicz K."/>
            <person name="Wedrychowicz H."/>
        </authorList>
    </citation>
    <scope>NUCLEOTIDE SEQUENCE [LARGE SCALE GENOMIC DNA]</scope>
    <source>
        <strain evidence="2 3">DSM 21986</strain>
    </source>
</reference>
<dbReference type="EMBL" id="FQUS01000045">
    <property type="protein sequence ID" value="SHG68537.1"/>
    <property type="molecule type" value="Genomic_DNA"/>
</dbReference>
<proteinExistence type="predicted"/>
<protein>
    <submittedName>
        <fullName evidence="2">Sulfotransferase family protein</fullName>
    </submittedName>
</protein>
<dbReference type="Gene3D" id="3.40.50.300">
    <property type="entry name" value="P-loop containing nucleotide triphosphate hydrolases"/>
    <property type="match status" value="1"/>
</dbReference>
<dbReference type="Proteomes" id="UP000184041">
    <property type="component" value="Unassembled WGS sequence"/>
</dbReference>
<dbReference type="Pfam" id="PF13469">
    <property type="entry name" value="Sulfotransfer_3"/>
    <property type="match status" value="1"/>
</dbReference>
<dbReference type="InterPro" id="IPR027417">
    <property type="entry name" value="P-loop_NTPase"/>
</dbReference>
<organism evidence="2 3">
    <name type="scientific">Fodinibius roseus</name>
    <dbReference type="NCBI Taxonomy" id="1194090"/>
    <lineage>
        <taxon>Bacteria</taxon>
        <taxon>Pseudomonadati</taxon>
        <taxon>Balneolota</taxon>
        <taxon>Balneolia</taxon>
        <taxon>Balneolales</taxon>
        <taxon>Balneolaceae</taxon>
        <taxon>Fodinibius</taxon>
    </lineage>
</organism>
<keyword evidence="1" id="KW-0472">Membrane</keyword>
<dbReference type="SUPFAM" id="SSF52540">
    <property type="entry name" value="P-loop containing nucleoside triphosphate hydrolases"/>
    <property type="match status" value="1"/>
</dbReference>
<evidence type="ECO:0000256" key="1">
    <source>
        <dbReference type="SAM" id="Phobius"/>
    </source>
</evidence>